<dbReference type="Gene3D" id="3.40.1710.10">
    <property type="entry name" value="abc type-2 transporter like domain"/>
    <property type="match status" value="1"/>
</dbReference>
<dbReference type="RefSeq" id="WP_344071556.1">
    <property type="nucleotide sequence ID" value="NZ_BAAAPL010000002.1"/>
</dbReference>
<dbReference type="InterPro" id="IPR013525">
    <property type="entry name" value="ABC2_TM"/>
</dbReference>
<dbReference type="InterPro" id="IPR051328">
    <property type="entry name" value="T7SS_ABC-Transporter"/>
</dbReference>
<dbReference type="PANTHER" id="PTHR43077:SF10">
    <property type="entry name" value="TRANSPORT PERMEASE PROTEIN"/>
    <property type="match status" value="1"/>
</dbReference>
<evidence type="ECO:0000313" key="7">
    <source>
        <dbReference type="EMBL" id="GAA1700021.1"/>
    </source>
</evidence>
<comment type="caution">
    <text evidence="7">The sequence shown here is derived from an EMBL/GenBank/DDBJ whole genome shotgun (WGS) entry which is preliminary data.</text>
</comment>
<dbReference type="NCBIfam" id="TIGR03061">
    <property type="entry name" value="pip_yhgE_Nterm"/>
    <property type="match status" value="1"/>
</dbReference>
<evidence type="ECO:0000256" key="5">
    <source>
        <dbReference type="SAM" id="Phobius"/>
    </source>
</evidence>
<feature type="transmembrane region" description="Helical" evidence="5">
    <location>
        <begin position="615"/>
        <end position="642"/>
    </location>
</feature>
<reference evidence="7 8" key="1">
    <citation type="journal article" date="2019" name="Int. J. Syst. Evol. Microbiol.">
        <title>The Global Catalogue of Microorganisms (GCM) 10K type strain sequencing project: providing services to taxonomists for standard genome sequencing and annotation.</title>
        <authorList>
            <consortium name="The Broad Institute Genomics Platform"/>
            <consortium name="The Broad Institute Genome Sequencing Center for Infectious Disease"/>
            <person name="Wu L."/>
            <person name="Ma J."/>
        </authorList>
    </citation>
    <scope>NUCLEOTIDE SEQUENCE [LARGE SCALE GENOMIC DNA]</scope>
    <source>
        <strain evidence="7 8">JCM 15577</strain>
    </source>
</reference>
<dbReference type="NCBIfam" id="TIGR03057">
    <property type="entry name" value="xxxLxxG_by_4"/>
    <property type="match status" value="2"/>
</dbReference>
<gene>
    <name evidence="7" type="ORF">GCM10009808_16990</name>
</gene>
<evidence type="ECO:0000256" key="1">
    <source>
        <dbReference type="ARBA" id="ARBA00004141"/>
    </source>
</evidence>
<keyword evidence="3 5" id="KW-1133">Transmembrane helix</keyword>
<dbReference type="SUPFAM" id="SSF101967">
    <property type="entry name" value="Adhesin YadA, collagen-binding domain"/>
    <property type="match status" value="1"/>
</dbReference>
<dbReference type="InterPro" id="IPR023908">
    <property type="entry name" value="xxxLxxG_rpt"/>
</dbReference>
<protein>
    <recommendedName>
        <fullName evidence="6">ABC-2 type transporter transmembrane domain-containing protein</fullName>
    </recommendedName>
</protein>
<keyword evidence="8" id="KW-1185">Reference proteome</keyword>
<feature type="transmembrane region" description="Helical" evidence="5">
    <location>
        <begin position="507"/>
        <end position="532"/>
    </location>
</feature>
<feature type="transmembrane region" description="Helical" evidence="5">
    <location>
        <begin position="582"/>
        <end position="608"/>
    </location>
</feature>
<feature type="transmembrane region" description="Helical" evidence="5">
    <location>
        <begin position="662"/>
        <end position="685"/>
    </location>
</feature>
<keyword evidence="2 5" id="KW-0812">Transmembrane</keyword>
<feature type="transmembrane region" description="Helical" evidence="5">
    <location>
        <begin position="14"/>
        <end position="38"/>
    </location>
</feature>
<dbReference type="InterPro" id="IPR017500">
    <property type="entry name" value="Phage_infect_YhgE_N"/>
</dbReference>
<evidence type="ECO:0000256" key="2">
    <source>
        <dbReference type="ARBA" id="ARBA00022692"/>
    </source>
</evidence>
<dbReference type="Gene3D" id="1.10.287.950">
    <property type="entry name" value="Methyl-accepting chemotaxis protein"/>
    <property type="match status" value="1"/>
</dbReference>
<evidence type="ECO:0000259" key="6">
    <source>
        <dbReference type="Pfam" id="PF12698"/>
    </source>
</evidence>
<organism evidence="7 8">
    <name type="scientific">Microbacterium sediminicola</name>
    <dbReference type="NCBI Taxonomy" id="415210"/>
    <lineage>
        <taxon>Bacteria</taxon>
        <taxon>Bacillati</taxon>
        <taxon>Actinomycetota</taxon>
        <taxon>Actinomycetes</taxon>
        <taxon>Micrococcales</taxon>
        <taxon>Microbacteriaceae</taxon>
        <taxon>Microbacterium</taxon>
    </lineage>
</organism>
<comment type="subcellular location">
    <subcellularLocation>
        <location evidence="1">Membrane</location>
        <topology evidence="1">Multi-pass membrane protein</topology>
    </subcellularLocation>
</comment>
<dbReference type="SUPFAM" id="SSF58104">
    <property type="entry name" value="Methyl-accepting chemotaxis protein (MCP) signaling domain"/>
    <property type="match status" value="1"/>
</dbReference>
<dbReference type="EMBL" id="BAAAPL010000002">
    <property type="protein sequence ID" value="GAA1700021.1"/>
    <property type="molecule type" value="Genomic_DNA"/>
</dbReference>
<dbReference type="Proteomes" id="UP001501690">
    <property type="component" value="Unassembled WGS sequence"/>
</dbReference>
<accession>A0ABN2I7J8</accession>
<dbReference type="InterPro" id="IPR011049">
    <property type="entry name" value="Serralysin-like_metalloprot_C"/>
</dbReference>
<sequence length="701" mass="69567">MSLPVERARTRKPITWLTVIGVILLPAIIGGILVLALYDPTERLDHITAAVVNNDDPVTIDGQTVPLGRQLTAGLVGEPDPSGDDTTNITWVISNDEDAAAGLADGTYAAIVTIPENFSAAATSTQPGGTPEQATIEVTTPPDSLIVDDAITAQITATAASLTGQELTTVYLENVLLAFTTLATELGTAADGADQLADGMQQSADGSTELADGMNQLADGASELSSAAYTIADGTSQLAAGQAAWAAGAGEAAAGLNDWAGGATALAGGSQQLTDGLYTLADQTSQIPTLSQDVVDAAYALAANSAQISDDVNTAVADLNALLADCISGGWPSDICDMIQEITDDANAALPTVNEILDNSDAIAQGVDELSTLGPDLTAGVTQLADGSNQITQGLYGLSNGAVDAANGVAALASGASTIATETGTLASGVSQWAAGTTQWADGASEAAAGTTALAEGNAQLAEGTAELADGLHTAADSLPTYTDEEAENLAEVVADPVAAEGIGTSLFGASAIPLLATLALWFGALASFVALRAVPQRALASRAPSALLALRSLWPAAAIGAVQGLLVAIIVQIAAGYDFGAWTVFAGVAVVAGVAFAAINQALVAVLGGAGRWVGALVGVLAVATGIVSTVPGFLSSLASIMPTTPAYNAMLAALTSSSGVGAGLAGVVIWGALAFAATVLAVARARTISAHDLAEAPAT</sequence>
<proteinExistence type="predicted"/>
<keyword evidence="4 5" id="KW-0472">Membrane</keyword>
<evidence type="ECO:0000313" key="8">
    <source>
        <dbReference type="Proteomes" id="UP001501690"/>
    </source>
</evidence>
<feature type="domain" description="ABC-2 type transporter transmembrane" evidence="6">
    <location>
        <begin position="18"/>
        <end position="163"/>
    </location>
</feature>
<evidence type="ECO:0000256" key="3">
    <source>
        <dbReference type="ARBA" id="ARBA00022989"/>
    </source>
</evidence>
<dbReference type="PANTHER" id="PTHR43077">
    <property type="entry name" value="TRANSPORT PERMEASE YVFS-RELATED"/>
    <property type="match status" value="1"/>
</dbReference>
<name>A0ABN2I7J8_9MICO</name>
<dbReference type="Pfam" id="PF12698">
    <property type="entry name" value="ABC2_membrane_3"/>
    <property type="match status" value="1"/>
</dbReference>
<feature type="transmembrane region" description="Helical" evidence="5">
    <location>
        <begin position="553"/>
        <end position="576"/>
    </location>
</feature>
<evidence type="ECO:0000256" key="4">
    <source>
        <dbReference type="ARBA" id="ARBA00023136"/>
    </source>
</evidence>